<dbReference type="InterPro" id="IPR017850">
    <property type="entry name" value="Alkaline_phosphatase_core_sf"/>
</dbReference>
<reference evidence="4 5" key="1">
    <citation type="submission" date="2018-10" db="EMBL/GenBank/DDBJ databases">
        <title>Complete genome sequence of Malassezia restricta CBS 7877.</title>
        <authorList>
            <person name="Morand S.C."/>
            <person name="Bertignac M."/>
            <person name="Iltis A."/>
            <person name="Kolder I."/>
            <person name="Pirovano W."/>
            <person name="Jourdain R."/>
            <person name="Clavaud C."/>
        </authorList>
    </citation>
    <scope>NUCLEOTIDE SEQUENCE [LARGE SCALE GENOMIC DNA]</scope>
    <source>
        <strain evidence="4 5">CBS 7877</strain>
    </source>
</reference>
<feature type="region of interest" description="Disordered" evidence="2">
    <location>
        <begin position="206"/>
        <end position="227"/>
    </location>
</feature>
<gene>
    <name evidence="4" type="primary">plcN_4</name>
    <name evidence="4" type="ORF">DNF11_0971</name>
</gene>
<keyword evidence="3" id="KW-0732">Signal</keyword>
<dbReference type="Proteomes" id="UP000269793">
    <property type="component" value="Chromosome II"/>
</dbReference>
<feature type="region of interest" description="Disordered" evidence="2">
    <location>
        <begin position="542"/>
        <end position="564"/>
    </location>
</feature>
<dbReference type="CDD" id="cd16014">
    <property type="entry name" value="PLC"/>
    <property type="match status" value="1"/>
</dbReference>
<dbReference type="VEuPathDB" id="FungiDB:DNF11_0971"/>
<evidence type="ECO:0000256" key="1">
    <source>
        <dbReference type="ARBA" id="ARBA00022801"/>
    </source>
</evidence>
<proteinExistence type="predicted"/>
<sequence length="655" mass="73537">MVQVTTLAAAVVLGAAASTSAVERWYNPHGVNTGLKNIQHVVLFMQENRAFDHYFGTMAGVRGFQDPNVHVSKNTNKDVFHQPVSRNMWNGDTLQPLGYFPPKDVNELKPYYLAWQGGDWANRTQCMVAGTNDWRQNHAAYNRGEMDKWAMANTPYSIGYVHEADIPVQYKLAEAFTVGDMYYESIMSSTAPNRVSWFSGTINPPKGSKVNGTNKHMGGPTLDNRDSVGCERTDSGKPFSCVPLRWKTVPEYLQEAGISWRVYQDKDNFGDDPLVMWKQYQTSAKKKGDLAQRGTSFPGLQKFFDDARDGKLPEVSYIVAPMQLSEHPPYMPMDGAWIQGEVAKAVMHGKNWDSTALIYSYDETGGWADHVVSPYPPQSEESEWIEDPYDKSNGITPIGPGFRLPFYIVSPWTSGGHVFTEHAAHESQIMFLEQWALAHGKPFTSEEIPTWRREQLSDLVKAFDFSSKDTSVPEVPHVRKPSQDIFTGHFNGADVCQAIHLKKVQPDIPYKKLNPSNSMEVNKGFKRLRGDVTEGRRLTFEAHNRALSHSGSKLKSSSSSKEHDQKDQLFVVHWQGVNPKDNRFRIATTDQLYITKSLSLSKNEEKAALFSLKDMGNGVGYSISELDSGKRLQLNEDGSVALGGDTYFQIYSVTL</sequence>
<dbReference type="EMBL" id="CP033149">
    <property type="protein sequence ID" value="AYO41921.1"/>
    <property type="molecule type" value="Genomic_DNA"/>
</dbReference>
<dbReference type="GO" id="GO:0034480">
    <property type="term" value="F:phosphatidylcholine phospholipase C activity"/>
    <property type="evidence" value="ECO:0007669"/>
    <property type="project" value="UniProtKB-EC"/>
</dbReference>
<organism evidence="4 5">
    <name type="scientific">Malassezia restricta (strain ATCC 96810 / NBRC 103918 / CBS 7877)</name>
    <name type="common">Seborrheic dermatitis infection agent</name>
    <dbReference type="NCBI Taxonomy" id="425264"/>
    <lineage>
        <taxon>Eukaryota</taxon>
        <taxon>Fungi</taxon>
        <taxon>Dikarya</taxon>
        <taxon>Basidiomycota</taxon>
        <taxon>Ustilaginomycotina</taxon>
        <taxon>Malasseziomycetes</taxon>
        <taxon>Malasseziales</taxon>
        <taxon>Malasseziaceae</taxon>
        <taxon>Malassezia</taxon>
    </lineage>
</organism>
<protein>
    <submittedName>
        <fullName evidence="4">Non-hemolytic phospholipase C</fullName>
        <ecNumber evidence="4">3.1.4.3</ecNumber>
    </submittedName>
</protein>
<dbReference type="PANTHER" id="PTHR31956">
    <property type="entry name" value="NON-SPECIFIC PHOSPHOLIPASE C4-RELATED"/>
    <property type="match status" value="1"/>
</dbReference>
<evidence type="ECO:0000256" key="2">
    <source>
        <dbReference type="SAM" id="MobiDB-lite"/>
    </source>
</evidence>
<feature type="signal peptide" evidence="3">
    <location>
        <begin position="1"/>
        <end position="21"/>
    </location>
</feature>
<dbReference type="EC" id="3.1.4.3" evidence="4"/>
<feature type="chain" id="PRO_5018170213" evidence="3">
    <location>
        <begin position="22"/>
        <end position="655"/>
    </location>
</feature>
<keyword evidence="5" id="KW-1185">Reference proteome</keyword>
<dbReference type="OrthoDB" id="5135119at2759"/>
<keyword evidence="1 4" id="KW-0378">Hydrolase</keyword>
<name>A0A3G2S1J5_MALR7</name>
<dbReference type="Gene3D" id="3.40.720.10">
    <property type="entry name" value="Alkaline Phosphatase, subunit A"/>
    <property type="match status" value="2"/>
</dbReference>
<feature type="compositionally biased region" description="Low complexity" evidence="2">
    <location>
        <begin position="548"/>
        <end position="559"/>
    </location>
</feature>
<evidence type="ECO:0000256" key="3">
    <source>
        <dbReference type="SAM" id="SignalP"/>
    </source>
</evidence>
<dbReference type="PANTHER" id="PTHR31956:SF1">
    <property type="entry name" value="NON-SPECIFIC PHOSPHOLIPASE C1"/>
    <property type="match status" value="1"/>
</dbReference>
<evidence type="ECO:0000313" key="4">
    <source>
        <dbReference type="EMBL" id="AYO41921.1"/>
    </source>
</evidence>
<dbReference type="STRING" id="425264.A0A3G2S1J5"/>
<accession>A0A3G2S1J5</accession>
<dbReference type="InterPro" id="IPR007312">
    <property type="entry name" value="Phosphoesterase"/>
</dbReference>
<dbReference type="AlphaFoldDB" id="A0A3G2S1J5"/>
<dbReference type="Pfam" id="PF04185">
    <property type="entry name" value="Phosphoesterase"/>
    <property type="match status" value="1"/>
</dbReference>
<evidence type="ECO:0000313" key="5">
    <source>
        <dbReference type="Proteomes" id="UP000269793"/>
    </source>
</evidence>